<dbReference type="PROSITE" id="PS50097">
    <property type="entry name" value="BTB"/>
    <property type="match status" value="1"/>
</dbReference>
<dbReference type="CDD" id="cd18186">
    <property type="entry name" value="BTB_POZ_ZBTB_KLHL-like"/>
    <property type="match status" value="1"/>
</dbReference>
<dbReference type="Proteomes" id="UP000294847">
    <property type="component" value="Chromosome 3"/>
</dbReference>
<protein>
    <recommendedName>
        <fullName evidence="2">BTB domain-containing protein</fullName>
    </recommendedName>
</protein>
<proteinExistence type="predicted"/>
<feature type="compositionally biased region" description="Basic residues" evidence="1">
    <location>
        <begin position="143"/>
        <end position="153"/>
    </location>
</feature>
<dbReference type="InterPro" id="IPR011333">
    <property type="entry name" value="SKP1/BTB/POZ_sf"/>
</dbReference>
<feature type="domain" description="BTB" evidence="2">
    <location>
        <begin position="23"/>
        <end position="82"/>
    </location>
</feature>
<evidence type="ECO:0000256" key="1">
    <source>
        <dbReference type="SAM" id="MobiDB-lite"/>
    </source>
</evidence>
<dbReference type="InterPro" id="IPR000210">
    <property type="entry name" value="BTB/POZ_dom"/>
</dbReference>
<feature type="region of interest" description="Disordered" evidence="1">
    <location>
        <begin position="118"/>
        <end position="172"/>
    </location>
</feature>
<name>A0A4P7N6Z0_PYROR</name>
<dbReference type="PANTHER" id="PTHR47843:SF5">
    <property type="entry name" value="BTB_POZ DOMAIN PROTEIN"/>
    <property type="match status" value="1"/>
</dbReference>
<sequence length="285" mass="32611">MDTSPEQALRDSLKSLRISGDYSDMTVVCGHDTYHVHKAIMCPRSKYFEISFKADMQENRTSCVDLSDHNPDAVKLVIDFFYLTDYEPLHKIPAWGFEIKKEPTNIEFPAAAVAEVDDVTTERGDPPAEPEVHDPWEEPLALRKGKKQKKKGKSIAMDEPAGPSTEDPHSEPISLAESLLDKTFLLTHCHVYALAEYLQVGDLKGLAARKFRTEAEKHWNHPDFFEAVQEVYRTSVRSDRLLRDIVVDVMKQRKELLDRFEYQDVVSQLDLSFELLMAVKTRGWG</sequence>
<dbReference type="SUPFAM" id="SSF54695">
    <property type="entry name" value="POZ domain"/>
    <property type="match status" value="1"/>
</dbReference>
<dbReference type="AlphaFoldDB" id="A0A4P7N6Z0"/>
<evidence type="ECO:0000313" key="4">
    <source>
        <dbReference type="Proteomes" id="UP000294847"/>
    </source>
</evidence>
<dbReference type="PANTHER" id="PTHR47843">
    <property type="entry name" value="BTB DOMAIN-CONTAINING PROTEIN-RELATED"/>
    <property type="match status" value="1"/>
</dbReference>
<organism evidence="3 4">
    <name type="scientific">Pyricularia oryzae</name>
    <name type="common">Rice blast fungus</name>
    <name type="synonym">Magnaporthe oryzae</name>
    <dbReference type="NCBI Taxonomy" id="318829"/>
    <lineage>
        <taxon>Eukaryota</taxon>
        <taxon>Fungi</taxon>
        <taxon>Dikarya</taxon>
        <taxon>Ascomycota</taxon>
        <taxon>Pezizomycotina</taxon>
        <taxon>Sordariomycetes</taxon>
        <taxon>Sordariomycetidae</taxon>
        <taxon>Magnaporthales</taxon>
        <taxon>Pyriculariaceae</taxon>
        <taxon>Pyricularia</taxon>
    </lineage>
</organism>
<gene>
    <name evidence="3" type="ORF">PoMZ_03389</name>
</gene>
<accession>A0A4P7N6Z0</accession>
<evidence type="ECO:0000313" key="3">
    <source>
        <dbReference type="EMBL" id="QBZ58437.1"/>
    </source>
</evidence>
<reference evidence="3 4" key="1">
    <citation type="journal article" date="2019" name="Mol. Biol. Evol.">
        <title>Blast fungal genomes show frequent chromosomal changes, gene gains and losses, and effector gene turnover.</title>
        <authorList>
            <person name="Gomez Luciano L.B."/>
            <person name="Jason Tsai I."/>
            <person name="Chuma I."/>
            <person name="Tosa Y."/>
            <person name="Chen Y.H."/>
            <person name="Li J.Y."/>
            <person name="Li M.Y."/>
            <person name="Jade Lu M.Y."/>
            <person name="Nakayashiki H."/>
            <person name="Li W.H."/>
        </authorList>
    </citation>
    <scope>NUCLEOTIDE SEQUENCE [LARGE SCALE GENOMIC DNA]</scope>
    <source>
        <strain evidence="3">MZ5-1-6</strain>
    </source>
</reference>
<evidence type="ECO:0000259" key="2">
    <source>
        <dbReference type="PROSITE" id="PS50097"/>
    </source>
</evidence>
<dbReference type="EMBL" id="CP034206">
    <property type="protein sequence ID" value="QBZ58437.1"/>
    <property type="molecule type" value="Genomic_DNA"/>
</dbReference>
<dbReference type="Pfam" id="PF00651">
    <property type="entry name" value="BTB"/>
    <property type="match status" value="1"/>
</dbReference>
<dbReference type="Gene3D" id="3.30.710.10">
    <property type="entry name" value="Potassium Channel Kv1.1, Chain A"/>
    <property type="match status" value="1"/>
</dbReference>
<feature type="compositionally biased region" description="Basic and acidic residues" evidence="1">
    <location>
        <begin position="120"/>
        <end position="136"/>
    </location>
</feature>